<dbReference type="Gene3D" id="1.25.10.10">
    <property type="entry name" value="Leucine-rich Repeat Variant"/>
    <property type="match status" value="1"/>
</dbReference>
<evidence type="ECO:0000313" key="1">
    <source>
        <dbReference type="EMBL" id="MFB9518585.1"/>
    </source>
</evidence>
<evidence type="ECO:0000313" key="2">
    <source>
        <dbReference type="Proteomes" id="UP001589718"/>
    </source>
</evidence>
<dbReference type="InterPro" id="IPR016024">
    <property type="entry name" value="ARM-type_fold"/>
</dbReference>
<name>A0ABV5P5W6_STRCM</name>
<sequence>MTMAEQEQERERERERDTVRALRALEDARAPVRLRATMAVGSRPDPAYVGPLVVRCAVEPDFQVREMLTWALTRHAPDLTVPALVAELRSETAQARSQALHTLSKIGDRRARPAITRPLLTDPDDEVARSAWRAAVVLVHPDHPAGPAQQDERQELAAVLSTQLGRGPRATQLSLSRAMVALGEVIVPELTAAGTHADPAVRAHALATERLLRDPDAGFEYAIEEAKRVVALGPDGHEG</sequence>
<dbReference type="SUPFAM" id="SSF48371">
    <property type="entry name" value="ARM repeat"/>
    <property type="match status" value="1"/>
</dbReference>
<organism evidence="1 2">
    <name type="scientific">Streptomyces cremeus</name>
    <dbReference type="NCBI Taxonomy" id="66881"/>
    <lineage>
        <taxon>Bacteria</taxon>
        <taxon>Bacillati</taxon>
        <taxon>Actinomycetota</taxon>
        <taxon>Actinomycetes</taxon>
        <taxon>Kitasatosporales</taxon>
        <taxon>Streptomycetaceae</taxon>
        <taxon>Streptomyces</taxon>
    </lineage>
</organism>
<dbReference type="Proteomes" id="UP001589718">
    <property type="component" value="Unassembled WGS sequence"/>
</dbReference>
<proteinExistence type="predicted"/>
<reference evidence="1 2" key="1">
    <citation type="submission" date="2024-09" db="EMBL/GenBank/DDBJ databases">
        <authorList>
            <person name="Sun Q."/>
            <person name="Mori K."/>
        </authorList>
    </citation>
    <scope>NUCLEOTIDE SEQUENCE [LARGE SCALE GENOMIC DNA]</scope>
    <source>
        <strain evidence="1 2">JCM 4362</strain>
    </source>
</reference>
<dbReference type="Pfam" id="PF13646">
    <property type="entry name" value="HEAT_2"/>
    <property type="match status" value="1"/>
</dbReference>
<dbReference type="RefSeq" id="WP_345219321.1">
    <property type="nucleotide sequence ID" value="NZ_BAAAXE010000002.1"/>
</dbReference>
<accession>A0ABV5P5W6</accession>
<comment type="caution">
    <text evidence="1">The sequence shown here is derived from an EMBL/GenBank/DDBJ whole genome shotgun (WGS) entry which is preliminary data.</text>
</comment>
<keyword evidence="2" id="KW-1185">Reference proteome</keyword>
<protein>
    <submittedName>
        <fullName evidence="1">HEAT repeat domain-containing protein</fullName>
    </submittedName>
</protein>
<dbReference type="InterPro" id="IPR011989">
    <property type="entry name" value="ARM-like"/>
</dbReference>
<dbReference type="EMBL" id="JBHMCR010000001">
    <property type="protein sequence ID" value="MFB9518585.1"/>
    <property type="molecule type" value="Genomic_DNA"/>
</dbReference>
<gene>
    <name evidence="1" type="ORF">ACFFTU_01275</name>
</gene>